<evidence type="ECO:0000313" key="2">
    <source>
        <dbReference type="Proteomes" id="UP001054837"/>
    </source>
</evidence>
<proteinExistence type="predicted"/>
<dbReference type="EMBL" id="BPLQ01010733">
    <property type="protein sequence ID" value="GIY53015.1"/>
    <property type="molecule type" value="Genomic_DNA"/>
</dbReference>
<protein>
    <submittedName>
        <fullName evidence="1">Uncharacterized protein</fullName>
    </submittedName>
</protein>
<reference evidence="1 2" key="1">
    <citation type="submission" date="2021-06" db="EMBL/GenBank/DDBJ databases">
        <title>Caerostris darwini draft genome.</title>
        <authorList>
            <person name="Kono N."/>
            <person name="Arakawa K."/>
        </authorList>
    </citation>
    <scope>NUCLEOTIDE SEQUENCE [LARGE SCALE GENOMIC DNA]</scope>
</reference>
<dbReference type="Proteomes" id="UP001054837">
    <property type="component" value="Unassembled WGS sequence"/>
</dbReference>
<evidence type="ECO:0000313" key="1">
    <source>
        <dbReference type="EMBL" id="GIY53015.1"/>
    </source>
</evidence>
<dbReference type="AlphaFoldDB" id="A0AAV4U5K2"/>
<comment type="caution">
    <text evidence="1">The sequence shown here is derived from an EMBL/GenBank/DDBJ whole genome shotgun (WGS) entry which is preliminary data.</text>
</comment>
<accession>A0AAV4U5K2</accession>
<name>A0AAV4U5K2_9ARAC</name>
<organism evidence="1 2">
    <name type="scientific">Caerostris darwini</name>
    <dbReference type="NCBI Taxonomy" id="1538125"/>
    <lineage>
        <taxon>Eukaryota</taxon>
        <taxon>Metazoa</taxon>
        <taxon>Ecdysozoa</taxon>
        <taxon>Arthropoda</taxon>
        <taxon>Chelicerata</taxon>
        <taxon>Arachnida</taxon>
        <taxon>Araneae</taxon>
        <taxon>Araneomorphae</taxon>
        <taxon>Entelegynae</taxon>
        <taxon>Araneoidea</taxon>
        <taxon>Araneidae</taxon>
        <taxon>Caerostris</taxon>
    </lineage>
</organism>
<sequence length="117" mass="13284">MTQRRWKKRAETCAVSNRRNNARILVTLRSLSLSVDVKRTMGSLRCLIHLTGVFLFLQTSLGIESLPGFGTAVSQIQGVSHFIFICREMDVLFQNHGKASDLFGANKWEMYCTLKCK</sequence>
<gene>
    <name evidence="1" type="ORF">CDAR_182331</name>
</gene>
<keyword evidence="2" id="KW-1185">Reference proteome</keyword>